<proteinExistence type="predicted"/>
<sequence length="317" mass="34327">MRATSASLRRPPPLSVQDPGQPTPSERIANNYSPWARGLSPRTLEAFFPGGIKPGALGPLPVAEWDQVDDSVMEQGVPEADGVITAARRRIAFMPLELFDNTEYEMHSPEEWVQLAQQQGGYSAETLMYQSGSGAYVWVPCRVTSWDPVARAFEVQFQAHGPAAGVQTAPNGHTGLANGSGKGGAQQDAPGGRDLAGGLTKKLVKRLNLRFKAENPAVFDARVGSAKAARKVAESELRLLFYLDALEPGVEEVLTTYDFHTALTPLPLLPQVPGLRPEVLDPVGRVLLEDAADYYERAVKAAILNYRSLQQSMQPAP</sequence>
<feature type="region of interest" description="Disordered" evidence="1">
    <location>
        <begin position="164"/>
        <end position="194"/>
    </location>
</feature>
<comment type="caution">
    <text evidence="2">The sequence shown here is derived from an EMBL/GenBank/DDBJ whole genome shotgun (WGS) entry which is preliminary data.</text>
</comment>
<gene>
    <name evidence="2" type="ORF">HaLaN_21723</name>
</gene>
<evidence type="ECO:0000313" key="3">
    <source>
        <dbReference type="Proteomes" id="UP000485058"/>
    </source>
</evidence>
<dbReference type="AlphaFoldDB" id="A0A699ZP59"/>
<reference evidence="2 3" key="1">
    <citation type="submission" date="2020-02" db="EMBL/GenBank/DDBJ databases">
        <title>Draft genome sequence of Haematococcus lacustris strain NIES-144.</title>
        <authorList>
            <person name="Morimoto D."/>
            <person name="Nakagawa S."/>
            <person name="Yoshida T."/>
            <person name="Sawayama S."/>
        </authorList>
    </citation>
    <scope>NUCLEOTIDE SEQUENCE [LARGE SCALE GENOMIC DNA]</scope>
    <source>
        <strain evidence="2 3">NIES-144</strain>
    </source>
</reference>
<dbReference type="Proteomes" id="UP000485058">
    <property type="component" value="Unassembled WGS sequence"/>
</dbReference>
<accession>A0A699ZP59</accession>
<evidence type="ECO:0000256" key="1">
    <source>
        <dbReference type="SAM" id="MobiDB-lite"/>
    </source>
</evidence>
<dbReference type="EMBL" id="BLLF01002418">
    <property type="protein sequence ID" value="GFH24011.1"/>
    <property type="molecule type" value="Genomic_DNA"/>
</dbReference>
<name>A0A699ZP59_HAELA</name>
<feature type="region of interest" description="Disordered" evidence="1">
    <location>
        <begin position="1"/>
        <end position="33"/>
    </location>
</feature>
<feature type="compositionally biased region" description="Polar residues" evidence="1">
    <location>
        <begin position="18"/>
        <end position="33"/>
    </location>
</feature>
<organism evidence="2 3">
    <name type="scientific">Haematococcus lacustris</name>
    <name type="common">Green alga</name>
    <name type="synonym">Haematococcus pluvialis</name>
    <dbReference type="NCBI Taxonomy" id="44745"/>
    <lineage>
        <taxon>Eukaryota</taxon>
        <taxon>Viridiplantae</taxon>
        <taxon>Chlorophyta</taxon>
        <taxon>core chlorophytes</taxon>
        <taxon>Chlorophyceae</taxon>
        <taxon>CS clade</taxon>
        <taxon>Chlamydomonadales</taxon>
        <taxon>Haematococcaceae</taxon>
        <taxon>Haematococcus</taxon>
    </lineage>
</organism>
<protein>
    <submittedName>
        <fullName evidence="2">Uncharacterized protein</fullName>
    </submittedName>
</protein>
<evidence type="ECO:0000313" key="2">
    <source>
        <dbReference type="EMBL" id="GFH24011.1"/>
    </source>
</evidence>
<feature type="non-terminal residue" evidence="2">
    <location>
        <position position="1"/>
    </location>
</feature>
<keyword evidence="3" id="KW-1185">Reference proteome</keyword>